<feature type="region of interest" description="Disordered" evidence="12">
    <location>
        <begin position="619"/>
        <end position="666"/>
    </location>
</feature>
<feature type="compositionally biased region" description="Basic and acidic residues" evidence="12">
    <location>
        <begin position="541"/>
        <end position="554"/>
    </location>
</feature>
<dbReference type="GO" id="GO:0016592">
    <property type="term" value="C:mediator complex"/>
    <property type="evidence" value="ECO:0007669"/>
    <property type="project" value="InterPro"/>
</dbReference>
<dbReference type="Pfam" id="PF06333">
    <property type="entry name" value="Med13_C"/>
    <property type="match status" value="1"/>
</dbReference>
<gene>
    <name evidence="16" type="ORF">KUCA_T00003721001</name>
</gene>
<keyword evidence="6 11" id="KW-0010">Activator</keyword>
<feature type="compositionally biased region" description="Polar residues" evidence="12">
    <location>
        <begin position="63"/>
        <end position="89"/>
    </location>
</feature>
<evidence type="ECO:0000256" key="9">
    <source>
        <dbReference type="ARBA" id="ARBA00025661"/>
    </source>
</evidence>
<comment type="function">
    <text evidence="9 11">Component of the SRB8-11 complex. The SRB8-11 complex is a regulatory module of the Mediator complex which is itself involved in regulation of basal and activated RNA polymerase II-dependent transcription. The SRB8-11 complex may be involved in the transcriptional repression of a subset of genes regulated by Mediator. It may inhibit the association of the Mediator complex with RNA polymerase II to form the holoenzyme complex.</text>
</comment>
<feature type="region of interest" description="Disordered" evidence="12">
    <location>
        <begin position="61"/>
        <end position="89"/>
    </location>
</feature>
<feature type="compositionally biased region" description="Basic and acidic residues" evidence="12">
    <location>
        <begin position="439"/>
        <end position="456"/>
    </location>
</feature>
<evidence type="ECO:0000259" key="14">
    <source>
        <dbReference type="Pfam" id="PF11597"/>
    </source>
</evidence>
<keyword evidence="5 11" id="KW-0805">Transcription regulation</keyword>
<keyword evidence="8 11" id="KW-0539">Nucleus</keyword>
<keyword evidence="7 11" id="KW-0804">Transcription</keyword>
<evidence type="ECO:0000256" key="4">
    <source>
        <dbReference type="ARBA" id="ARBA00022491"/>
    </source>
</evidence>
<name>W6MR73_9ASCO</name>
<dbReference type="STRING" id="1382522.W6MR73"/>
<dbReference type="EMBL" id="HG793128">
    <property type="protein sequence ID" value="CDK27742.1"/>
    <property type="molecule type" value="Genomic_DNA"/>
</dbReference>
<reference evidence="16" key="1">
    <citation type="submission" date="2013-12" db="EMBL/GenBank/DDBJ databases">
        <authorList>
            <person name="Genoscope - CEA"/>
        </authorList>
    </citation>
    <scope>NUCLEOTIDE SEQUENCE</scope>
    <source>
        <strain evidence="16">CBS 1993</strain>
    </source>
</reference>
<keyword evidence="4 11" id="KW-0678">Repressor</keyword>
<dbReference type="InterPro" id="IPR041285">
    <property type="entry name" value="MID_MedPIWI"/>
</dbReference>
<feature type="region of interest" description="Disordered" evidence="12">
    <location>
        <begin position="1356"/>
        <end position="1384"/>
    </location>
</feature>
<evidence type="ECO:0000256" key="11">
    <source>
        <dbReference type="RuleBase" id="RU364134"/>
    </source>
</evidence>
<dbReference type="Pfam" id="PF11597">
    <property type="entry name" value="Med13_N"/>
    <property type="match status" value="1"/>
</dbReference>
<evidence type="ECO:0000256" key="5">
    <source>
        <dbReference type="ARBA" id="ARBA00023015"/>
    </source>
</evidence>
<accession>W6MR73</accession>
<feature type="compositionally biased region" description="Acidic residues" evidence="12">
    <location>
        <begin position="629"/>
        <end position="660"/>
    </location>
</feature>
<organism evidence="16 17">
    <name type="scientific">Kuraishia capsulata CBS 1993</name>
    <dbReference type="NCBI Taxonomy" id="1382522"/>
    <lineage>
        <taxon>Eukaryota</taxon>
        <taxon>Fungi</taxon>
        <taxon>Dikarya</taxon>
        <taxon>Ascomycota</taxon>
        <taxon>Saccharomycotina</taxon>
        <taxon>Pichiomycetes</taxon>
        <taxon>Pichiales</taxon>
        <taxon>Pichiaceae</taxon>
        <taxon>Kuraishia</taxon>
    </lineage>
</organism>
<dbReference type="InterPro" id="IPR051139">
    <property type="entry name" value="Mediator_complx_sub13"/>
</dbReference>
<sequence length="1500" mass="166440">MTFQLSDLNPLFKAPGFLPGWQHPRSLGKNEAKQYTETNFYKFAQIRRVFYFVLQLKDHQQNEKSSTPSSSLGPPETSGESTNGSPTPQLNIYDYESLIRNQLAENYGGKGVLVIASGKDVWVFLMDVAEIEDPAASAQLQSALESLISDGRLPLNMHSVGSFTASEFAQKPNFSMYMNFFKAVRKSIFAKVSASGANAKGYMLPFATQLLIHNISPDSSDDFSVLKMNPSLSLKGELIVNMSMSNFPRFRRLSDLCPGDPVIATDDKVVYLCPSGVRCYFAVNGNCKDSLTEEAPSHLDKHIQLLKEHCDIILPQIPRKKAWVKLVPNLKHLNSLTPMISNFLEKDLARYGSSKYIVWPTCLCFIQTSVDTGQDSAQPNSKFEDPFDVVNDFIDADLEYDAKKEEEGFPVLNPPIADLEMHDFEEDVRMADDSKLWSEDRLEQKSDQESISHDEVSTPSPKGEDWDELFGDMEDEDDPMTNQLPNAAASSPSFSVQLGEEGLGSDMEESRSFEPVSTSLYEDPGAPAPLPLQIFASPSHDYQENRTISEKPESRSVTPNELKKSVFAPLNFNPVIQKSIDSKYSNGGKYFFGSSKTGSDDIEIDDPTTPSFKKFAQSRFGDITPSLQENDDSDLVSDSEYESSDSDSTSDNDVAEEMEVTPESNAGMVGLGINHGSLLSSQEPAISALSAGWTSSQNVNQSPIPGGPVENQNWLPFLLRTIPMYTIPACFMKNNPSISAGLLGSVLPIIQNLLVFGWANYLEDDTELASFDPCFQELMASRYLSSDIDNVMRTSFPGVAPLKLYELLGSSKSQQVKYFDYLTGEYKDSIEYTDQYIPQEFDDPNFATTSPLFNMNTAPESANFAQQASDTQSMLDSVSQSNLFHFPQSMINLKRMDQPLKVSLSGLKFWNLLNLQPLHGKADFRMVIVAPHINGFFADQCKDFFNSVVINYSSCKLGTVHPVEIVKKDDDECLLLSDGVLTIDTEDVNNEAQYWDSVRATLSLLAKSIQLSYLENERNADAQTADETQRLPILLFFADPFGSISSIVEAAKSVSEFADTVSMAVDSQSISDKNALDKQKKKKKSNASTPKTPVIPIVRLPIKVFQKIFPIDFCYSRDGGFSMCTNSILTKMSLSLYNICPSSDHSRDFMRTFTTISKDLPKKIDFKLTRMAIASSLISEDLFIHVAYERSIDKNWCVASWTDQYGSIRNLQSWHVPYESSKNGKGGSSAPFESVSNKMWNITMNYINNHTGKCYVILTRLNNVIPDDELIEWKRLSQKYKNMSLVVLTVDTSSSFLVKVGNANGYCGDPESSDAGFNAGFTGGKLNTNTVGSTSSNTGVTPFKIESPEVYGSMTTPSDFNMLSPSGGNTGKPPGTPGNSETSSIQDVTKEAFGLILNSPLPLSNQPTRIPIKTGYLYNVFPLNSERKDKSSLEVNLLSCPHFSNGPELVKTILFQYRNLSNLSDAWAMSKPHCKFNSMIPWHIMAVKKTLSGIVHIRVQ</sequence>
<reference evidence="16" key="2">
    <citation type="submission" date="2014-02" db="EMBL/GenBank/DDBJ databases">
        <title>Complete DNA sequence of /Kuraishia capsulata/ illustrates novel genomic features among budding yeasts (/Saccharomycotina/).</title>
        <authorList>
            <person name="Morales L."/>
            <person name="Noel B."/>
            <person name="Porcel B."/>
            <person name="Marcet-Houben M."/>
            <person name="Hullo M-F."/>
            <person name="Sacerdot C."/>
            <person name="Tekaia F."/>
            <person name="Leh-Louis V."/>
            <person name="Despons L."/>
            <person name="Khanna V."/>
            <person name="Aury J-M."/>
            <person name="Barbe V."/>
            <person name="Couloux A."/>
            <person name="Labadie K."/>
            <person name="Pelletier E."/>
            <person name="Souciet J-L."/>
            <person name="Boekhout T."/>
            <person name="Gabaldon T."/>
            <person name="Wincker P."/>
            <person name="Dujon B."/>
        </authorList>
    </citation>
    <scope>NUCLEOTIDE SEQUENCE</scope>
    <source>
        <strain evidence="16">CBS 1993</strain>
    </source>
</reference>
<evidence type="ECO:0000256" key="1">
    <source>
        <dbReference type="ARBA" id="ARBA00004123"/>
    </source>
</evidence>
<dbReference type="GO" id="GO:0045944">
    <property type="term" value="P:positive regulation of transcription by RNA polymerase II"/>
    <property type="evidence" value="ECO:0007669"/>
    <property type="project" value="TreeGrafter"/>
</dbReference>
<dbReference type="GO" id="GO:0003713">
    <property type="term" value="F:transcription coactivator activity"/>
    <property type="evidence" value="ECO:0007669"/>
    <property type="project" value="TreeGrafter"/>
</dbReference>
<feature type="compositionally biased region" description="Acidic residues" evidence="12">
    <location>
        <begin position="465"/>
        <end position="479"/>
    </location>
</feature>
<dbReference type="PANTHER" id="PTHR48249">
    <property type="entry name" value="MEDIATOR OF RNA POLYMERASE II TRANSCRIPTION SUBUNIT 13"/>
    <property type="match status" value="1"/>
</dbReference>
<dbReference type="InterPro" id="IPR009401">
    <property type="entry name" value="Med13_C"/>
</dbReference>
<feature type="domain" description="Mediator complex subunit Med13 C-terminal" evidence="13">
    <location>
        <begin position="1155"/>
        <end position="1487"/>
    </location>
</feature>
<evidence type="ECO:0000256" key="8">
    <source>
        <dbReference type="ARBA" id="ARBA00023242"/>
    </source>
</evidence>
<feature type="domain" description="Mediator complex subunit Med13 N-terminal" evidence="14">
    <location>
        <begin position="38"/>
        <end position="368"/>
    </location>
</feature>
<keyword evidence="17" id="KW-1185">Reference proteome</keyword>
<dbReference type="Proteomes" id="UP000019384">
    <property type="component" value="Unassembled WGS sequence"/>
</dbReference>
<evidence type="ECO:0000256" key="6">
    <source>
        <dbReference type="ARBA" id="ARBA00023159"/>
    </source>
</evidence>
<dbReference type="InterPro" id="IPR021643">
    <property type="entry name" value="Mediator_Med13_N"/>
</dbReference>
<protein>
    <recommendedName>
        <fullName evidence="3 11">Mediator of RNA polymerase II transcription subunit 13</fullName>
    </recommendedName>
    <alternativeName>
        <fullName evidence="10 11">Mediator complex subunit 13</fullName>
    </alternativeName>
</protein>
<comment type="subunit">
    <text evidence="11">Component of the SRB8-11 complex, which itself associates with the Mediator complex.</text>
</comment>
<proteinExistence type="inferred from homology"/>
<dbReference type="Pfam" id="PF18296">
    <property type="entry name" value="MID_MedPIWI"/>
    <property type="match status" value="1"/>
</dbReference>
<dbReference type="HOGENOM" id="CLU_242296_0_0_1"/>
<feature type="region of interest" description="Disordered" evidence="12">
    <location>
        <begin position="439"/>
        <end position="519"/>
    </location>
</feature>
<evidence type="ECO:0000313" key="17">
    <source>
        <dbReference type="Proteomes" id="UP000019384"/>
    </source>
</evidence>
<evidence type="ECO:0000259" key="15">
    <source>
        <dbReference type="Pfam" id="PF18296"/>
    </source>
</evidence>
<dbReference type="GeneID" id="34521123"/>
<comment type="subcellular location">
    <subcellularLocation>
        <location evidence="1 11">Nucleus</location>
    </subcellularLocation>
</comment>
<evidence type="ECO:0000256" key="12">
    <source>
        <dbReference type="SAM" id="MobiDB-lite"/>
    </source>
</evidence>
<evidence type="ECO:0000259" key="13">
    <source>
        <dbReference type="Pfam" id="PF06333"/>
    </source>
</evidence>
<dbReference type="OrthoDB" id="103819at2759"/>
<evidence type="ECO:0000313" key="16">
    <source>
        <dbReference type="EMBL" id="CDK27742.1"/>
    </source>
</evidence>
<evidence type="ECO:0000256" key="3">
    <source>
        <dbReference type="ARBA" id="ARBA00019618"/>
    </source>
</evidence>
<comment type="similarity">
    <text evidence="2 11">Belongs to the Mediator complex subunit 13 family.</text>
</comment>
<feature type="domain" description="MID" evidence="15">
    <location>
        <begin position="923"/>
        <end position="1141"/>
    </location>
</feature>
<feature type="compositionally biased region" description="Low complexity" evidence="12">
    <location>
        <begin position="1364"/>
        <end position="1380"/>
    </location>
</feature>
<evidence type="ECO:0000256" key="10">
    <source>
        <dbReference type="ARBA" id="ARBA00032008"/>
    </source>
</evidence>
<feature type="region of interest" description="Disordered" evidence="12">
    <location>
        <begin position="537"/>
        <end position="560"/>
    </location>
</feature>
<evidence type="ECO:0000256" key="2">
    <source>
        <dbReference type="ARBA" id="ARBA00009354"/>
    </source>
</evidence>
<evidence type="ECO:0000256" key="7">
    <source>
        <dbReference type="ARBA" id="ARBA00023163"/>
    </source>
</evidence>
<dbReference type="PANTHER" id="PTHR48249:SF3">
    <property type="entry name" value="MEDIATOR OF RNA POLYMERASE II TRANSCRIPTION SUBUNIT 13"/>
    <property type="match status" value="1"/>
</dbReference>
<dbReference type="RefSeq" id="XP_022459735.1">
    <property type="nucleotide sequence ID" value="XM_022602165.1"/>
</dbReference>
<feature type="compositionally biased region" description="Polar residues" evidence="12">
    <location>
        <begin position="480"/>
        <end position="496"/>
    </location>
</feature>